<dbReference type="EMBL" id="CP035281">
    <property type="protein sequence ID" value="QAT42128.1"/>
    <property type="molecule type" value="Genomic_DNA"/>
</dbReference>
<evidence type="ECO:0000313" key="1">
    <source>
        <dbReference type="EMBL" id="QAT42128.1"/>
    </source>
</evidence>
<gene>
    <name evidence="1" type="ORF">EQM06_02160</name>
</gene>
<dbReference type="AlphaFoldDB" id="A0A410PTD5"/>
<accession>A0A410PTD5</accession>
<name>A0A410PTD5_9FIRM</name>
<dbReference type="KEGG" id="amij:EQM06_02160"/>
<sequence length="97" mass="10898">MGMKRYMLSIAVFLCTVAVFLYSINAVSKRSEAEGAEALQQAIQRASVQCYAIEGRYPASVEYLTENYGIQIDRDKYAVFYEGFASNIMPDITVHPL</sequence>
<proteinExistence type="predicted"/>
<dbReference type="Proteomes" id="UP000287601">
    <property type="component" value="Chromosome"/>
</dbReference>
<organism evidence="1 2">
    <name type="scientific">Aminipila luticellarii</name>
    <dbReference type="NCBI Taxonomy" id="2507160"/>
    <lineage>
        <taxon>Bacteria</taxon>
        <taxon>Bacillati</taxon>
        <taxon>Bacillota</taxon>
        <taxon>Clostridia</taxon>
        <taxon>Peptostreptococcales</taxon>
        <taxon>Anaerovoracaceae</taxon>
        <taxon>Aminipila</taxon>
    </lineage>
</organism>
<protein>
    <submittedName>
        <fullName evidence="1">Uncharacterized protein</fullName>
    </submittedName>
</protein>
<reference evidence="1 2" key="1">
    <citation type="submission" date="2019-01" db="EMBL/GenBank/DDBJ databases">
        <title>Draft genomes of a novel of Aminipila strains.</title>
        <authorList>
            <person name="Ma S."/>
        </authorList>
    </citation>
    <scope>NUCLEOTIDE SEQUENCE [LARGE SCALE GENOMIC DNA]</scope>
    <source>
        <strain evidence="2">JN-39</strain>
    </source>
</reference>
<keyword evidence="2" id="KW-1185">Reference proteome</keyword>
<evidence type="ECO:0000313" key="2">
    <source>
        <dbReference type="Proteomes" id="UP000287601"/>
    </source>
</evidence>
<dbReference type="OrthoDB" id="9815367at2"/>